<keyword evidence="2" id="KW-1185">Reference proteome</keyword>
<evidence type="ECO:0000313" key="2">
    <source>
        <dbReference type="Proteomes" id="UP000612585"/>
    </source>
</evidence>
<proteinExistence type="predicted"/>
<reference evidence="1" key="1">
    <citation type="submission" date="2021-01" db="EMBL/GenBank/DDBJ databases">
        <title>Whole genome shotgun sequence of Virgisporangium aurantiacum NBRC 16421.</title>
        <authorList>
            <person name="Komaki H."/>
            <person name="Tamura T."/>
        </authorList>
    </citation>
    <scope>NUCLEOTIDE SEQUENCE</scope>
    <source>
        <strain evidence="1">NBRC 16421</strain>
    </source>
</reference>
<evidence type="ECO:0000313" key="1">
    <source>
        <dbReference type="EMBL" id="GIJ63210.1"/>
    </source>
</evidence>
<dbReference type="EMBL" id="BOPG01000089">
    <property type="protein sequence ID" value="GIJ63210.1"/>
    <property type="molecule type" value="Genomic_DNA"/>
</dbReference>
<gene>
    <name evidence="1" type="ORF">Vau01_107260</name>
</gene>
<comment type="caution">
    <text evidence="1">The sequence shown here is derived from an EMBL/GenBank/DDBJ whole genome shotgun (WGS) entry which is preliminary data.</text>
</comment>
<protein>
    <submittedName>
        <fullName evidence="1">Uncharacterized protein</fullName>
    </submittedName>
</protein>
<name>A0A8J3ZJN1_9ACTN</name>
<dbReference type="AlphaFoldDB" id="A0A8J3ZJN1"/>
<organism evidence="1 2">
    <name type="scientific">Virgisporangium aurantiacum</name>
    <dbReference type="NCBI Taxonomy" id="175570"/>
    <lineage>
        <taxon>Bacteria</taxon>
        <taxon>Bacillati</taxon>
        <taxon>Actinomycetota</taxon>
        <taxon>Actinomycetes</taxon>
        <taxon>Micromonosporales</taxon>
        <taxon>Micromonosporaceae</taxon>
        <taxon>Virgisporangium</taxon>
    </lineage>
</organism>
<sequence length="128" mass="13905">MSWANRLSIRAWWPYAASRTACGFDAASGSSRLVAQWYTDSRLEEVSTQTDRAARLTTVDKLRAAHHAGVDVFCGHDPVERGTDEHACGATADGSMRRTALHTGCGAVTRSIRRRASNQSAGPAPDMW</sequence>
<accession>A0A8J3ZJN1</accession>
<dbReference type="Proteomes" id="UP000612585">
    <property type="component" value="Unassembled WGS sequence"/>
</dbReference>